<dbReference type="InterPro" id="IPR001841">
    <property type="entry name" value="Znf_RING"/>
</dbReference>
<keyword evidence="13" id="KW-0238">DNA-binding</keyword>
<dbReference type="InterPro" id="IPR004580">
    <property type="entry name" value="Rad18_fungi"/>
</dbReference>
<evidence type="ECO:0000313" key="23">
    <source>
        <dbReference type="EMBL" id="OSC96372.1"/>
    </source>
</evidence>
<dbReference type="STRING" id="1353009.A0A1Y2I7D5"/>
<evidence type="ECO:0000256" key="6">
    <source>
        <dbReference type="ARBA" id="ARBA00015551"/>
    </source>
</evidence>
<evidence type="ECO:0000256" key="7">
    <source>
        <dbReference type="ARBA" id="ARBA00022679"/>
    </source>
</evidence>
<keyword evidence="12" id="KW-0862">Zinc</keyword>
<name>A0A1Y2I7D5_TRAC3</name>
<keyword evidence="15" id="KW-0539">Nucleus</keyword>
<organism evidence="23 24">
    <name type="scientific">Trametes coccinea (strain BRFM310)</name>
    <name type="common">Pycnoporus coccineus</name>
    <dbReference type="NCBI Taxonomy" id="1353009"/>
    <lineage>
        <taxon>Eukaryota</taxon>
        <taxon>Fungi</taxon>
        <taxon>Dikarya</taxon>
        <taxon>Basidiomycota</taxon>
        <taxon>Agaricomycotina</taxon>
        <taxon>Agaricomycetes</taxon>
        <taxon>Polyporales</taxon>
        <taxon>Polyporaceae</taxon>
        <taxon>Trametes</taxon>
    </lineage>
</organism>
<evidence type="ECO:0000256" key="10">
    <source>
        <dbReference type="ARBA" id="ARBA00022771"/>
    </source>
</evidence>
<reference evidence="23 24" key="1">
    <citation type="journal article" date="2015" name="Biotechnol. Biofuels">
        <title>Enhanced degradation of softwood versus hardwood by the white-rot fungus Pycnoporus coccineus.</title>
        <authorList>
            <person name="Couturier M."/>
            <person name="Navarro D."/>
            <person name="Chevret D."/>
            <person name="Henrissat B."/>
            <person name="Piumi F."/>
            <person name="Ruiz-Duenas F.J."/>
            <person name="Martinez A.T."/>
            <person name="Grigoriev I.V."/>
            <person name="Riley R."/>
            <person name="Lipzen A."/>
            <person name="Berrin J.G."/>
            <person name="Master E.R."/>
            <person name="Rosso M.N."/>
        </authorList>
    </citation>
    <scope>NUCLEOTIDE SEQUENCE [LARGE SCALE GENOMIC DNA]</scope>
    <source>
        <strain evidence="23 24">BRFM310</strain>
    </source>
</reference>
<comment type="pathway">
    <text evidence="3">Protein modification; protein ubiquitination.</text>
</comment>
<dbReference type="SMART" id="SM00734">
    <property type="entry name" value="ZnF_Rad18"/>
    <property type="match status" value="1"/>
</dbReference>
<sequence>MSSIAGNLLATASDITDSSDFPGDADAPGLRALDDALRCDICRDFYDAPVSLSCGHTFCSVCIRSALPISATCPTCRKAVAESTLRRNVAVEAAVATWQKARSLILRLAKEDIARNTRPQSSSHTQRHPEERSRKRKRSGSSVSVSDEIVIPSSSPVPSGSATPDTLPDTVECPICQKTVLSKKINMHIDSGCKRHLAEAPSGDDPTTMKGKQKQRWSELFNASNSATTGGKNKDKAKGKLRAKEGEEDTELNHIPKVAYDIHKQKRLVELLSEWSLPTHGDRNTLIWRHSKWVVLYNANVDRAPENRRSLDQLRSELRKAEEAEHKTRKEVVDDPVAYQRANKDMFEKLTEAARPRKPAKKQQLERAPESTVESMQPEADDGE</sequence>
<dbReference type="GO" id="GO:0005634">
    <property type="term" value="C:nucleus"/>
    <property type="evidence" value="ECO:0007669"/>
    <property type="project" value="UniProtKB-SubCell"/>
</dbReference>
<dbReference type="GO" id="GO:0003697">
    <property type="term" value="F:single-stranded DNA binding"/>
    <property type="evidence" value="ECO:0007669"/>
    <property type="project" value="InterPro"/>
</dbReference>
<dbReference type="EMBL" id="KZ084186">
    <property type="protein sequence ID" value="OSC96372.1"/>
    <property type="molecule type" value="Genomic_DNA"/>
</dbReference>
<dbReference type="GO" id="GO:0006513">
    <property type="term" value="P:protein monoubiquitination"/>
    <property type="evidence" value="ECO:0007669"/>
    <property type="project" value="InterPro"/>
</dbReference>
<dbReference type="InterPro" id="IPR006642">
    <property type="entry name" value="Rad18_UBZ4"/>
</dbReference>
<dbReference type="Pfam" id="PF13923">
    <property type="entry name" value="zf-C3HC4_2"/>
    <property type="match status" value="1"/>
</dbReference>
<dbReference type="AlphaFoldDB" id="A0A1Y2I7D5"/>
<keyword evidence="20" id="KW-0175">Coiled coil</keyword>
<dbReference type="GO" id="GO:0061630">
    <property type="term" value="F:ubiquitin protein ligase activity"/>
    <property type="evidence" value="ECO:0007669"/>
    <property type="project" value="UniProtKB-EC"/>
</dbReference>
<dbReference type="GO" id="GO:0006301">
    <property type="term" value="P:DNA damage tolerance"/>
    <property type="evidence" value="ECO:0007669"/>
    <property type="project" value="InterPro"/>
</dbReference>
<keyword evidence="14" id="KW-0234">DNA repair</keyword>
<feature type="compositionally biased region" description="Basic and acidic residues" evidence="21">
    <location>
        <begin position="344"/>
        <end position="355"/>
    </location>
</feature>
<evidence type="ECO:0000259" key="22">
    <source>
        <dbReference type="PROSITE" id="PS50089"/>
    </source>
</evidence>
<dbReference type="GO" id="GO:0006281">
    <property type="term" value="P:DNA repair"/>
    <property type="evidence" value="ECO:0007669"/>
    <property type="project" value="UniProtKB-KW"/>
</dbReference>
<dbReference type="SUPFAM" id="SSF57850">
    <property type="entry name" value="RING/U-box"/>
    <property type="match status" value="1"/>
</dbReference>
<feature type="region of interest" description="Disordered" evidence="21">
    <location>
        <begin position="115"/>
        <end position="169"/>
    </location>
</feature>
<keyword evidence="8" id="KW-0479">Metal-binding</keyword>
<keyword evidence="24" id="KW-1185">Reference proteome</keyword>
<feature type="domain" description="RING-type" evidence="22">
    <location>
        <begin position="39"/>
        <end position="77"/>
    </location>
</feature>
<feature type="compositionally biased region" description="Low complexity" evidence="21">
    <location>
        <begin position="140"/>
        <end position="161"/>
    </location>
</feature>
<evidence type="ECO:0000256" key="17">
    <source>
        <dbReference type="ARBA" id="ARBA00074353"/>
    </source>
</evidence>
<evidence type="ECO:0000256" key="5">
    <source>
        <dbReference type="ARBA" id="ARBA00012483"/>
    </source>
</evidence>
<accession>A0A1Y2I7D5</accession>
<comment type="similarity">
    <text evidence="4">Belongs to the RAD18 family.</text>
</comment>
<dbReference type="OrthoDB" id="9049620at2759"/>
<dbReference type="InterPro" id="IPR013083">
    <property type="entry name" value="Znf_RING/FYVE/PHD"/>
</dbReference>
<dbReference type="GO" id="GO:0097505">
    <property type="term" value="C:Rad6-Rad18 complex"/>
    <property type="evidence" value="ECO:0007669"/>
    <property type="project" value="TreeGrafter"/>
</dbReference>
<evidence type="ECO:0000256" key="1">
    <source>
        <dbReference type="ARBA" id="ARBA00000900"/>
    </source>
</evidence>
<evidence type="ECO:0000256" key="8">
    <source>
        <dbReference type="ARBA" id="ARBA00022723"/>
    </source>
</evidence>
<keyword evidence="11" id="KW-0833">Ubl conjugation pathway</keyword>
<keyword evidence="7" id="KW-0808">Transferase</keyword>
<dbReference type="EC" id="2.3.2.27" evidence="5"/>
<evidence type="ECO:0000313" key="24">
    <source>
        <dbReference type="Proteomes" id="UP000193067"/>
    </source>
</evidence>
<dbReference type="InterPro" id="IPR039577">
    <property type="entry name" value="Rad18"/>
</dbReference>
<feature type="region of interest" description="Disordered" evidence="21">
    <location>
        <begin position="344"/>
        <end position="384"/>
    </location>
</feature>
<dbReference type="NCBIfam" id="TIGR00599">
    <property type="entry name" value="rad18"/>
    <property type="match status" value="1"/>
</dbReference>
<dbReference type="PROSITE" id="PS00518">
    <property type="entry name" value="ZF_RING_1"/>
    <property type="match status" value="1"/>
</dbReference>
<keyword evidence="10 19" id="KW-0863">Zinc-finger</keyword>
<evidence type="ECO:0000256" key="4">
    <source>
        <dbReference type="ARBA" id="ARBA00009506"/>
    </source>
</evidence>
<evidence type="ECO:0000256" key="20">
    <source>
        <dbReference type="SAM" id="Coils"/>
    </source>
</evidence>
<evidence type="ECO:0000256" key="19">
    <source>
        <dbReference type="PROSITE-ProRule" id="PRU00175"/>
    </source>
</evidence>
<evidence type="ECO:0000256" key="11">
    <source>
        <dbReference type="ARBA" id="ARBA00022786"/>
    </source>
</evidence>
<protein>
    <recommendedName>
        <fullName evidence="6">Postreplication repair E3 ubiquitin-protein ligase RAD18</fullName>
        <ecNumber evidence="5">2.3.2.27</ecNumber>
    </recommendedName>
    <alternativeName>
        <fullName evidence="17">Postreplication repair E3 ubiquitin-protein ligase rad18</fullName>
    </alternativeName>
    <alternativeName>
        <fullName evidence="16 18">RING-type E3 ubiquitin transferase RAD18</fullName>
    </alternativeName>
</protein>
<evidence type="ECO:0000256" key="2">
    <source>
        <dbReference type="ARBA" id="ARBA00004123"/>
    </source>
</evidence>
<comment type="subcellular location">
    <subcellularLocation>
        <location evidence="2">Nucleus</location>
    </subcellularLocation>
</comment>
<keyword evidence="9" id="KW-0227">DNA damage</keyword>
<dbReference type="Gene3D" id="3.30.160.60">
    <property type="entry name" value="Classic Zinc Finger"/>
    <property type="match status" value="1"/>
</dbReference>
<evidence type="ECO:0000256" key="15">
    <source>
        <dbReference type="ARBA" id="ARBA00023242"/>
    </source>
</evidence>
<dbReference type="InterPro" id="IPR017907">
    <property type="entry name" value="Znf_RING_CS"/>
</dbReference>
<comment type="catalytic activity">
    <reaction evidence="1">
        <text>S-ubiquitinyl-[E2 ubiquitin-conjugating enzyme]-L-cysteine + [acceptor protein]-L-lysine = [E2 ubiquitin-conjugating enzyme]-L-cysteine + N(6)-ubiquitinyl-[acceptor protein]-L-lysine.</text>
        <dbReference type="EC" id="2.3.2.27"/>
    </reaction>
</comment>
<evidence type="ECO:0000256" key="14">
    <source>
        <dbReference type="ARBA" id="ARBA00023204"/>
    </source>
</evidence>
<dbReference type="SMART" id="SM00184">
    <property type="entry name" value="RING"/>
    <property type="match status" value="1"/>
</dbReference>
<evidence type="ECO:0000256" key="21">
    <source>
        <dbReference type="SAM" id="MobiDB-lite"/>
    </source>
</evidence>
<evidence type="ECO:0000256" key="12">
    <source>
        <dbReference type="ARBA" id="ARBA00022833"/>
    </source>
</evidence>
<dbReference type="Proteomes" id="UP000193067">
    <property type="component" value="Unassembled WGS sequence"/>
</dbReference>
<dbReference type="Gene3D" id="3.30.40.10">
    <property type="entry name" value="Zinc/RING finger domain, C3HC4 (zinc finger)"/>
    <property type="match status" value="1"/>
</dbReference>
<dbReference type="FunFam" id="3.30.40.10:FF:000172">
    <property type="entry name" value="E3 ubiquitin-protein ligase RAD18"/>
    <property type="match status" value="1"/>
</dbReference>
<proteinExistence type="inferred from homology"/>
<dbReference type="PANTHER" id="PTHR14134:SF2">
    <property type="entry name" value="E3 UBIQUITIN-PROTEIN LIGASE RAD18"/>
    <property type="match status" value="1"/>
</dbReference>
<evidence type="ECO:0000256" key="13">
    <source>
        <dbReference type="ARBA" id="ARBA00023125"/>
    </source>
</evidence>
<evidence type="ECO:0000256" key="9">
    <source>
        <dbReference type="ARBA" id="ARBA00022763"/>
    </source>
</evidence>
<evidence type="ECO:0000256" key="18">
    <source>
        <dbReference type="ARBA" id="ARBA00082369"/>
    </source>
</evidence>
<dbReference type="PANTHER" id="PTHR14134">
    <property type="entry name" value="E3 UBIQUITIN-PROTEIN LIGASE RAD18"/>
    <property type="match status" value="1"/>
</dbReference>
<feature type="coiled-coil region" evidence="20">
    <location>
        <begin position="304"/>
        <end position="331"/>
    </location>
</feature>
<dbReference type="PROSITE" id="PS50089">
    <property type="entry name" value="ZF_RING_2"/>
    <property type="match status" value="1"/>
</dbReference>
<evidence type="ECO:0000256" key="16">
    <source>
        <dbReference type="ARBA" id="ARBA00031783"/>
    </source>
</evidence>
<gene>
    <name evidence="23" type="ORF">PYCCODRAFT_1400470</name>
</gene>
<evidence type="ECO:0000256" key="3">
    <source>
        <dbReference type="ARBA" id="ARBA00004906"/>
    </source>
</evidence>
<dbReference type="GO" id="GO:0008270">
    <property type="term" value="F:zinc ion binding"/>
    <property type="evidence" value="ECO:0007669"/>
    <property type="project" value="UniProtKB-KW"/>
</dbReference>